<keyword evidence="5" id="KW-0597">Phosphoprotein</keyword>
<comment type="catalytic activity">
    <reaction evidence="1">
        <text>ATP + protein L-histidine = ADP + protein N-phospho-L-histidine.</text>
        <dbReference type="EC" id="2.7.13.3"/>
    </reaction>
</comment>
<feature type="domain" description="Histidine kinase" evidence="15">
    <location>
        <begin position="255"/>
        <end position="475"/>
    </location>
</feature>
<dbReference type="CDD" id="cd06225">
    <property type="entry name" value="HAMP"/>
    <property type="match status" value="1"/>
</dbReference>
<dbReference type="SUPFAM" id="SSF55874">
    <property type="entry name" value="ATPase domain of HSP90 chaperone/DNA topoisomerase II/histidine kinase"/>
    <property type="match status" value="1"/>
</dbReference>
<dbReference type="Proteomes" id="UP000215694">
    <property type="component" value="Unassembled WGS sequence"/>
</dbReference>
<proteinExistence type="predicted"/>
<dbReference type="PANTHER" id="PTHR45528">
    <property type="entry name" value="SENSOR HISTIDINE KINASE CPXA"/>
    <property type="match status" value="1"/>
</dbReference>
<evidence type="ECO:0000256" key="12">
    <source>
        <dbReference type="ARBA" id="ARBA00023012"/>
    </source>
</evidence>
<keyword evidence="12" id="KW-0902">Two-component regulatory system</keyword>
<dbReference type="SUPFAM" id="SSF47384">
    <property type="entry name" value="Homodimeric domain of signal transducing histidine kinase"/>
    <property type="match status" value="1"/>
</dbReference>
<evidence type="ECO:0000313" key="17">
    <source>
        <dbReference type="EMBL" id="RDY26831.1"/>
    </source>
</evidence>
<dbReference type="SUPFAM" id="SSF158472">
    <property type="entry name" value="HAMP domain-like"/>
    <property type="match status" value="1"/>
</dbReference>
<protein>
    <recommendedName>
        <fullName evidence="3">histidine kinase</fullName>
        <ecNumber evidence="3">2.7.13.3</ecNumber>
    </recommendedName>
</protein>
<evidence type="ECO:0000256" key="13">
    <source>
        <dbReference type="ARBA" id="ARBA00023136"/>
    </source>
</evidence>
<evidence type="ECO:0000256" key="1">
    <source>
        <dbReference type="ARBA" id="ARBA00000085"/>
    </source>
</evidence>
<reference evidence="17 18" key="1">
    <citation type="journal article" date="2017" name="Genome Announc.">
        <title>Draft Genome Sequence of Romboutsia weinsteinii sp. nov. Strain CCRI-19649(T) Isolated from Surface Water.</title>
        <authorList>
            <person name="Maheux A.F."/>
            <person name="Boudreau D.K."/>
            <person name="Berube E."/>
            <person name="Boissinot M."/>
            <person name="Cantin P."/>
            <person name="Raymond F."/>
            <person name="Corbeil J."/>
            <person name="Omar R.F."/>
            <person name="Bergeron M.G."/>
        </authorList>
    </citation>
    <scope>NUCLEOTIDE SEQUENCE [LARGE SCALE GENOMIC DNA]</scope>
    <source>
        <strain evidence="17 18">CCRI-19649</strain>
    </source>
</reference>
<dbReference type="GO" id="GO:0005524">
    <property type="term" value="F:ATP binding"/>
    <property type="evidence" value="ECO:0007669"/>
    <property type="project" value="UniProtKB-KW"/>
</dbReference>
<dbReference type="GO" id="GO:0000155">
    <property type="term" value="F:phosphorelay sensor kinase activity"/>
    <property type="evidence" value="ECO:0007669"/>
    <property type="project" value="InterPro"/>
</dbReference>
<dbReference type="PRINTS" id="PR01780">
    <property type="entry name" value="LANTIREGPROT"/>
</dbReference>
<dbReference type="PROSITE" id="PS50885">
    <property type="entry name" value="HAMP"/>
    <property type="match status" value="1"/>
</dbReference>
<keyword evidence="7 14" id="KW-0812">Transmembrane</keyword>
<organism evidence="17 18">
    <name type="scientific">Romboutsia weinsteinii</name>
    <dbReference type="NCBI Taxonomy" id="2020949"/>
    <lineage>
        <taxon>Bacteria</taxon>
        <taxon>Bacillati</taxon>
        <taxon>Bacillota</taxon>
        <taxon>Clostridia</taxon>
        <taxon>Peptostreptococcales</taxon>
        <taxon>Peptostreptococcaceae</taxon>
        <taxon>Romboutsia</taxon>
    </lineage>
</organism>
<dbReference type="InterPro" id="IPR003661">
    <property type="entry name" value="HisK_dim/P_dom"/>
</dbReference>
<dbReference type="InterPro" id="IPR003660">
    <property type="entry name" value="HAMP_dom"/>
</dbReference>
<evidence type="ECO:0000256" key="14">
    <source>
        <dbReference type="SAM" id="Phobius"/>
    </source>
</evidence>
<dbReference type="CDD" id="cd00082">
    <property type="entry name" value="HisKA"/>
    <property type="match status" value="1"/>
</dbReference>
<dbReference type="GO" id="GO:0005886">
    <property type="term" value="C:plasma membrane"/>
    <property type="evidence" value="ECO:0007669"/>
    <property type="project" value="UniProtKB-SubCell"/>
</dbReference>
<dbReference type="Pfam" id="PF00512">
    <property type="entry name" value="HisKA"/>
    <property type="match status" value="1"/>
</dbReference>
<dbReference type="Pfam" id="PF02518">
    <property type="entry name" value="HATPase_c"/>
    <property type="match status" value="1"/>
</dbReference>
<keyword evidence="11 14" id="KW-1133">Transmembrane helix</keyword>
<dbReference type="InterPro" id="IPR005467">
    <property type="entry name" value="His_kinase_dom"/>
</dbReference>
<keyword evidence="6" id="KW-0808">Transferase</keyword>
<evidence type="ECO:0000259" key="16">
    <source>
        <dbReference type="PROSITE" id="PS50885"/>
    </source>
</evidence>
<evidence type="ECO:0000259" key="15">
    <source>
        <dbReference type="PROSITE" id="PS50109"/>
    </source>
</evidence>
<dbReference type="PANTHER" id="PTHR45528:SF1">
    <property type="entry name" value="SENSOR HISTIDINE KINASE CPXA"/>
    <property type="match status" value="1"/>
</dbReference>
<dbReference type="Pfam" id="PF00672">
    <property type="entry name" value="HAMP"/>
    <property type="match status" value="1"/>
</dbReference>
<feature type="transmembrane region" description="Helical" evidence="14">
    <location>
        <begin position="12"/>
        <end position="37"/>
    </location>
</feature>
<feature type="transmembrane region" description="Helical" evidence="14">
    <location>
        <begin position="159"/>
        <end position="182"/>
    </location>
</feature>
<evidence type="ECO:0000256" key="7">
    <source>
        <dbReference type="ARBA" id="ARBA00022692"/>
    </source>
</evidence>
<dbReference type="SMART" id="SM00304">
    <property type="entry name" value="HAMP"/>
    <property type="match status" value="1"/>
</dbReference>
<comment type="caution">
    <text evidence="17">The sequence shown here is derived from an EMBL/GenBank/DDBJ whole genome shotgun (WGS) entry which is preliminary data.</text>
</comment>
<evidence type="ECO:0000256" key="9">
    <source>
        <dbReference type="ARBA" id="ARBA00022777"/>
    </source>
</evidence>
<dbReference type="InterPro" id="IPR036097">
    <property type="entry name" value="HisK_dim/P_sf"/>
</dbReference>
<dbReference type="PROSITE" id="PS50109">
    <property type="entry name" value="HIS_KIN"/>
    <property type="match status" value="1"/>
</dbReference>
<name>A0A371J1Z0_9FIRM</name>
<dbReference type="Gene3D" id="6.10.340.10">
    <property type="match status" value="1"/>
</dbReference>
<dbReference type="EC" id="2.7.13.3" evidence="3"/>
<keyword evidence="8" id="KW-0547">Nucleotide-binding</keyword>
<dbReference type="EMBL" id="NOJY02000019">
    <property type="protein sequence ID" value="RDY26831.1"/>
    <property type="molecule type" value="Genomic_DNA"/>
</dbReference>
<comment type="subcellular location">
    <subcellularLocation>
        <location evidence="2">Cell membrane</location>
        <topology evidence="2">Multi-pass membrane protein</topology>
    </subcellularLocation>
</comment>
<keyword evidence="4" id="KW-1003">Cell membrane</keyword>
<evidence type="ECO:0000256" key="10">
    <source>
        <dbReference type="ARBA" id="ARBA00022840"/>
    </source>
</evidence>
<dbReference type="AlphaFoldDB" id="A0A371J1Z0"/>
<keyword evidence="18" id="KW-1185">Reference proteome</keyword>
<evidence type="ECO:0000256" key="6">
    <source>
        <dbReference type="ARBA" id="ARBA00022679"/>
    </source>
</evidence>
<dbReference type="InterPro" id="IPR050398">
    <property type="entry name" value="HssS/ArlS-like"/>
</dbReference>
<feature type="domain" description="HAMP" evidence="16">
    <location>
        <begin position="188"/>
        <end position="240"/>
    </location>
</feature>
<evidence type="ECO:0000256" key="8">
    <source>
        <dbReference type="ARBA" id="ARBA00022741"/>
    </source>
</evidence>
<dbReference type="OrthoDB" id="84942at2"/>
<evidence type="ECO:0000313" key="18">
    <source>
        <dbReference type="Proteomes" id="UP000215694"/>
    </source>
</evidence>
<evidence type="ECO:0000256" key="2">
    <source>
        <dbReference type="ARBA" id="ARBA00004651"/>
    </source>
</evidence>
<evidence type="ECO:0000256" key="5">
    <source>
        <dbReference type="ARBA" id="ARBA00022553"/>
    </source>
</evidence>
<accession>A0A371J1Z0</accession>
<gene>
    <name evidence="17" type="ORF">CHL78_011565</name>
</gene>
<evidence type="ECO:0000256" key="3">
    <source>
        <dbReference type="ARBA" id="ARBA00012438"/>
    </source>
</evidence>
<dbReference type="SMART" id="SM00388">
    <property type="entry name" value="HisKA"/>
    <property type="match status" value="1"/>
</dbReference>
<sequence>MFKKYSLKKQFISTFVLVLVCSMISVVVTVIIGISLINGKNIKPANYYENMIPKIESYIKSNNIKLLDKDYKNKLYELIPSKGIKYEVIDLDNTTSYGTLERNLDNKKEIIDRINTSYVDKKNNVDKYIPIISEDYYLKGVVILNYTLEVSSDNIPQSIISLVSITILVSPFIYIMLFSYLFGRKLAININEPLNKLKWASSKIRENDLDFDLEYPYNNELGEVISSFDEMKKELSSTLNKQWSIEEERKEIISGLSHDLRSPLTVIKGKVDMLLEGSYKNETRLITYLESINKSTDRAVMLVEDLNTINKLENSKFYILPSDNNIVNFLNEKLEGFMALAHEKAISINLVLENIDNEVVWRFDETAISRVLDNIITNAIRYTDNNGNIDIEICIKENRLYFKISDTGRGFSNNDLKFALNKFYRGDKARGVSSGNSGLGLYICKIIIEKHNGEIMISNSENKGANVEFYIKNASKGYCSK</sequence>
<dbReference type="Gene3D" id="1.10.287.130">
    <property type="match status" value="1"/>
</dbReference>
<dbReference type="InterPro" id="IPR036890">
    <property type="entry name" value="HATPase_C_sf"/>
</dbReference>
<dbReference type="SMART" id="SM00387">
    <property type="entry name" value="HATPase_c"/>
    <property type="match status" value="1"/>
</dbReference>
<keyword evidence="10" id="KW-0067">ATP-binding</keyword>
<evidence type="ECO:0000256" key="11">
    <source>
        <dbReference type="ARBA" id="ARBA00022989"/>
    </source>
</evidence>
<dbReference type="InterPro" id="IPR008358">
    <property type="entry name" value="Sig_transdc_His_kin/Pase_MprB"/>
</dbReference>
<keyword evidence="13 14" id="KW-0472">Membrane</keyword>
<keyword evidence="9 17" id="KW-0418">Kinase</keyword>
<dbReference type="Gene3D" id="3.30.565.10">
    <property type="entry name" value="Histidine kinase-like ATPase, C-terminal domain"/>
    <property type="match status" value="1"/>
</dbReference>
<dbReference type="RefSeq" id="WP_094366757.1">
    <property type="nucleotide sequence ID" value="NZ_NOJY02000019.1"/>
</dbReference>
<dbReference type="InterPro" id="IPR003594">
    <property type="entry name" value="HATPase_dom"/>
</dbReference>
<evidence type="ECO:0000256" key="4">
    <source>
        <dbReference type="ARBA" id="ARBA00022475"/>
    </source>
</evidence>